<dbReference type="PIRSF" id="PIRSF000505">
    <property type="entry name" value="EPSPS"/>
    <property type="match status" value="1"/>
</dbReference>
<dbReference type="EC" id="2.5.1.19" evidence="3"/>
<organism evidence="10">
    <name type="scientific">freshwater metagenome</name>
    <dbReference type="NCBI Taxonomy" id="449393"/>
    <lineage>
        <taxon>unclassified sequences</taxon>
        <taxon>metagenomes</taxon>
        <taxon>ecological metagenomes</taxon>
    </lineage>
</organism>
<evidence type="ECO:0000256" key="7">
    <source>
        <dbReference type="ARBA" id="ARBA00023141"/>
    </source>
</evidence>
<dbReference type="InterPro" id="IPR006264">
    <property type="entry name" value="EPSP_synthase"/>
</dbReference>
<sequence>MNNNAHWPAHFRGNKPVDVSVVIPGSKSVTNRALILASQADSPSILRRPLISRDSELMVAGLRALGIGIVEKSELVNGKEEIQWIITPTKMHGGVKVDVGNAGTVMRFLPPLAALANGEVAFDGDPRSYERPLGPVIKALEELGISINHDGRYSLPMKLHGTGNIPGGALTIDASASSQFLSALLLVAPSFDKGLVATHKGGALPSMPHIEMTVEMLRDFGAQVKIDSAQQSWSVKPGTLHGKDFVIEPDLSNAAPFLSLAMVCGGSVTVADWPIKTTQPGDQLRTILTQMGAKISMSQAGLTLTGTGAIHGIDIDLHDVGELTPSIAALAALADSPSHLRGIAHLRLHETDRLAALTREINALGGNVVEEESALHITPAPLHGGVFHTYEDHRLATAGAVIGLVVPDIEVENIATTRKTLPDFPGLWSSLLV</sequence>
<dbReference type="PROSITE" id="PS00885">
    <property type="entry name" value="EPSP_SYNTHASE_2"/>
    <property type="match status" value="1"/>
</dbReference>
<reference evidence="10" key="1">
    <citation type="submission" date="2020-05" db="EMBL/GenBank/DDBJ databases">
        <authorList>
            <person name="Chiriac C."/>
            <person name="Salcher M."/>
            <person name="Ghai R."/>
            <person name="Kavagutti S V."/>
        </authorList>
    </citation>
    <scope>NUCLEOTIDE SEQUENCE</scope>
</reference>
<evidence type="ECO:0000313" key="10">
    <source>
        <dbReference type="EMBL" id="CAB4531994.1"/>
    </source>
</evidence>
<dbReference type="AlphaFoldDB" id="A0A6J6AZR3"/>
<evidence type="ECO:0000256" key="1">
    <source>
        <dbReference type="ARBA" id="ARBA00004811"/>
    </source>
</evidence>
<dbReference type="SUPFAM" id="SSF55205">
    <property type="entry name" value="EPT/RTPC-like"/>
    <property type="match status" value="1"/>
</dbReference>
<keyword evidence="7" id="KW-0057">Aromatic amino acid biosynthesis</keyword>
<dbReference type="GO" id="GO:0003866">
    <property type="term" value="F:3-phosphoshikimate 1-carboxyvinyltransferase activity"/>
    <property type="evidence" value="ECO:0007669"/>
    <property type="project" value="UniProtKB-EC"/>
</dbReference>
<dbReference type="CDD" id="cd01556">
    <property type="entry name" value="EPSP_synthase"/>
    <property type="match status" value="1"/>
</dbReference>
<dbReference type="GO" id="GO:0009423">
    <property type="term" value="P:chorismate biosynthetic process"/>
    <property type="evidence" value="ECO:0007669"/>
    <property type="project" value="UniProtKB-UniPathway"/>
</dbReference>
<evidence type="ECO:0000256" key="5">
    <source>
        <dbReference type="ARBA" id="ARBA00022605"/>
    </source>
</evidence>
<dbReference type="UniPathway" id="UPA00053">
    <property type="reaction ID" value="UER00089"/>
</dbReference>
<dbReference type="GO" id="GO:0008652">
    <property type="term" value="P:amino acid biosynthetic process"/>
    <property type="evidence" value="ECO:0007669"/>
    <property type="project" value="UniProtKB-KW"/>
</dbReference>
<evidence type="ECO:0000256" key="2">
    <source>
        <dbReference type="ARBA" id="ARBA00009948"/>
    </source>
</evidence>
<evidence type="ECO:0000259" key="9">
    <source>
        <dbReference type="Pfam" id="PF00275"/>
    </source>
</evidence>
<dbReference type="InterPro" id="IPR036968">
    <property type="entry name" value="Enolpyruvate_Tfrase_sf"/>
</dbReference>
<gene>
    <name evidence="10" type="ORF">UFOPK1412_00070</name>
</gene>
<dbReference type="EMBL" id="CAEZSI010000005">
    <property type="protein sequence ID" value="CAB4531994.1"/>
    <property type="molecule type" value="Genomic_DNA"/>
</dbReference>
<dbReference type="Gene3D" id="3.65.10.10">
    <property type="entry name" value="Enolpyruvate transferase domain"/>
    <property type="match status" value="2"/>
</dbReference>
<evidence type="ECO:0000256" key="6">
    <source>
        <dbReference type="ARBA" id="ARBA00022679"/>
    </source>
</evidence>
<dbReference type="InterPro" id="IPR023193">
    <property type="entry name" value="EPSP_synthase_CS"/>
</dbReference>
<dbReference type="FunFam" id="3.65.10.10:FF:000011">
    <property type="entry name" value="3-phosphoshikimate 1-carboxyvinyltransferase"/>
    <property type="match status" value="1"/>
</dbReference>
<dbReference type="Pfam" id="PF00275">
    <property type="entry name" value="EPSP_synthase"/>
    <property type="match status" value="1"/>
</dbReference>
<accession>A0A6J6AZR3</accession>
<feature type="domain" description="Enolpyruvate transferase" evidence="9">
    <location>
        <begin position="13"/>
        <end position="425"/>
    </location>
</feature>
<dbReference type="GO" id="GO:0009073">
    <property type="term" value="P:aromatic amino acid family biosynthetic process"/>
    <property type="evidence" value="ECO:0007669"/>
    <property type="project" value="UniProtKB-KW"/>
</dbReference>
<dbReference type="HAMAP" id="MF_00210">
    <property type="entry name" value="EPSP_synth"/>
    <property type="match status" value="1"/>
</dbReference>
<evidence type="ECO:0000256" key="4">
    <source>
        <dbReference type="ARBA" id="ARBA00022490"/>
    </source>
</evidence>
<keyword evidence="6" id="KW-0808">Transferase</keyword>
<evidence type="ECO:0000256" key="3">
    <source>
        <dbReference type="ARBA" id="ARBA00012450"/>
    </source>
</evidence>
<comment type="similarity">
    <text evidence="2">Belongs to the EPSP synthase family.</text>
</comment>
<dbReference type="PANTHER" id="PTHR21090:SF5">
    <property type="entry name" value="PENTAFUNCTIONAL AROM POLYPEPTIDE"/>
    <property type="match status" value="1"/>
</dbReference>
<dbReference type="PANTHER" id="PTHR21090">
    <property type="entry name" value="AROM/DEHYDROQUINATE SYNTHASE"/>
    <property type="match status" value="1"/>
</dbReference>
<dbReference type="InterPro" id="IPR001986">
    <property type="entry name" value="Enolpyruvate_Tfrase_dom"/>
</dbReference>
<dbReference type="NCBIfam" id="TIGR01356">
    <property type="entry name" value="aroA"/>
    <property type="match status" value="1"/>
</dbReference>
<evidence type="ECO:0000256" key="8">
    <source>
        <dbReference type="ARBA" id="ARBA00044633"/>
    </source>
</evidence>
<comment type="catalytic activity">
    <reaction evidence="8">
        <text>3-phosphoshikimate + phosphoenolpyruvate = 5-O-(1-carboxyvinyl)-3-phosphoshikimate + phosphate</text>
        <dbReference type="Rhea" id="RHEA:21256"/>
        <dbReference type="ChEBI" id="CHEBI:43474"/>
        <dbReference type="ChEBI" id="CHEBI:57701"/>
        <dbReference type="ChEBI" id="CHEBI:58702"/>
        <dbReference type="ChEBI" id="CHEBI:145989"/>
        <dbReference type="EC" id="2.5.1.19"/>
    </reaction>
    <physiologicalReaction direction="left-to-right" evidence="8">
        <dbReference type="Rhea" id="RHEA:21257"/>
    </physiologicalReaction>
</comment>
<protein>
    <recommendedName>
        <fullName evidence="3">3-phosphoshikimate 1-carboxyvinyltransferase</fullName>
        <ecNumber evidence="3">2.5.1.19</ecNumber>
    </recommendedName>
</protein>
<name>A0A6J6AZR3_9ZZZZ</name>
<dbReference type="InterPro" id="IPR013792">
    <property type="entry name" value="RNA3'P_cycl/enolpyr_Trfase_a/b"/>
</dbReference>
<keyword evidence="5" id="KW-0028">Amino-acid biosynthesis</keyword>
<dbReference type="FunFam" id="3.65.10.10:FF:000010">
    <property type="entry name" value="3-phosphoshikimate 1-carboxyvinyltransferase"/>
    <property type="match status" value="1"/>
</dbReference>
<proteinExistence type="inferred from homology"/>
<comment type="pathway">
    <text evidence="1">Metabolic intermediate biosynthesis; chorismate biosynthesis; chorismate from D-erythrose 4-phosphate and phosphoenolpyruvate: step 6/7.</text>
</comment>
<keyword evidence="4" id="KW-0963">Cytoplasm</keyword>